<keyword evidence="2" id="KW-0325">Glycoprotein</keyword>
<dbReference type="GO" id="GO:1990782">
    <property type="term" value="F:protein tyrosine kinase binding"/>
    <property type="evidence" value="ECO:0007669"/>
    <property type="project" value="TreeGrafter"/>
</dbReference>
<dbReference type="Pfam" id="PF07686">
    <property type="entry name" value="V-set"/>
    <property type="match status" value="1"/>
</dbReference>
<dbReference type="FunFam" id="2.60.40.10:FF:000244">
    <property type="entry name" value="carcinoembryonic antigen-related cell adhesion molecule 16"/>
    <property type="match status" value="1"/>
</dbReference>
<keyword evidence="1 5" id="KW-0732">Signal</keyword>
<accession>G3TTV3</accession>
<evidence type="ECO:0000256" key="3">
    <source>
        <dbReference type="ARBA" id="ARBA00023319"/>
    </source>
</evidence>
<feature type="chain" id="PRO_5003455893" description="Ig-like domain-containing protein" evidence="5">
    <location>
        <begin position="41"/>
        <end position="492"/>
    </location>
</feature>
<dbReference type="STRING" id="9785.ENSLAFP00000019011"/>
<dbReference type="InterPro" id="IPR050831">
    <property type="entry name" value="CEA_cell_adhesion"/>
</dbReference>
<organism evidence="7 8">
    <name type="scientific">Loxodonta africana</name>
    <name type="common">African elephant</name>
    <dbReference type="NCBI Taxonomy" id="9785"/>
    <lineage>
        <taxon>Eukaryota</taxon>
        <taxon>Metazoa</taxon>
        <taxon>Chordata</taxon>
        <taxon>Craniata</taxon>
        <taxon>Vertebrata</taxon>
        <taxon>Euteleostomi</taxon>
        <taxon>Mammalia</taxon>
        <taxon>Eutheria</taxon>
        <taxon>Afrotheria</taxon>
        <taxon>Proboscidea</taxon>
        <taxon>Elephantidae</taxon>
        <taxon>Loxodonta</taxon>
    </lineage>
</organism>
<evidence type="ECO:0000313" key="7">
    <source>
        <dbReference type="Ensembl" id="ENSLAFP00000019011.1"/>
    </source>
</evidence>
<dbReference type="SMART" id="SM00408">
    <property type="entry name" value="IGc2"/>
    <property type="match status" value="2"/>
</dbReference>
<sequence>SRQQRSMEPPSASPRRGGVHWQGSLLTVSLLIFWSPSIPAQPTIESVPLNAAEGNDVLLLLSNPPEDIFVYIWYKGESTGNNDRIVSYASQVQIQALGPAYTGRETIYHNGSLLIQNVTLNHSGVYTLQITTMFGPTEIAGQIRVYQRNNLLIAQVPEHLELVTSQGSAPRAILDRHMSSSLHHHGHEEVSGFKQASASSFDHNVILARLQSLANPSAFETIHMHPRLELSSDNRTLTVYSVTRNDTGSYECRTRNERSHRVIVRDFLKQASQGCCGPCQTGSFLFPPVTSQNGFLLSSVLSVTNLPFSFICFLSLTPRAIRDTQVFQQAHMFSQMRGRNNLHRGDAQESKTLNRSLENGSLELQHITVSGTGNYTCLVYNNATDFNRTTVKTITVYESVTKPSIQASSTTVTENEGPVTLTCLTNHAEISIRWIFKGQILPLTERTTLSQDNSSLTIDPIRREDTGEYQCEVYNPVSSNKSDPLNLTVTCE</sequence>
<dbReference type="InterPro" id="IPR036179">
    <property type="entry name" value="Ig-like_dom_sf"/>
</dbReference>
<evidence type="ECO:0000256" key="1">
    <source>
        <dbReference type="ARBA" id="ARBA00022729"/>
    </source>
</evidence>
<dbReference type="SMART" id="SM00409">
    <property type="entry name" value="IG"/>
    <property type="match status" value="4"/>
</dbReference>
<name>G3TTV3_LOXAF</name>
<dbReference type="InterPro" id="IPR003599">
    <property type="entry name" value="Ig_sub"/>
</dbReference>
<dbReference type="GO" id="GO:0002682">
    <property type="term" value="P:regulation of immune system process"/>
    <property type="evidence" value="ECO:0007669"/>
    <property type="project" value="TreeGrafter"/>
</dbReference>
<protein>
    <recommendedName>
        <fullName evidence="6">Ig-like domain-containing protein</fullName>
    </recommendedName>
</protein>
<feature type="domain" description="Ig-like" evidence="6">
    <location>
        <begin position="287"/>
        <end position="395"/>
    </location>
</feature>
<dbReference type="PANTHER" id="PTHR44427:SF1">
    <property type="entry name" value="CARCINOEMBRYONIC ANTIGEN-RELATED CELL ADHESION MOLECULE 1"/>
    <property type="match status" value="1"/>
</dbReference>
<evidence type="ECO:0000256" key="4">
    <source>
        <dbReference type="ARBA" id="ARBA00038222"/>
    </source>
</evidence>
<dbReference type="HOGENOM" id="CLU_024555_2_1_1"/>
<keyword evidence="3" id="KW-0393">Immunoglobulin domain</keyword>
<dbReference type="GeneTree" id="ENSGT01100000263479"/>
<reference evidence="7 8" key="1">
    <citation type="submission" date="2009-06" db="EMBL/GenBank/DDBJ databases">
        <title>The Genome Sequence of Loxodonta africana (African elephant).</title>
        <authorList>
            <person name="Di Palma F."/>
            <person name="Heiman D."/>
            <person name="Young S."/>
            <person name="Johnson J."/>
            <person name="Lander E.S."/>
            <person name="Lindblad-Toh K."/>
        </authorList>
    </citation>
    <scope>NUCLEOTIDE SEQUENCE [LARGE SCALE GENOMIC DNA]</scope>
    <source>
        <strain evidence="7 8">Isolate ISIS603380</strain>
    </source>
</reference>
<dbReference type="Ensembl" id="ENSLAFT00000029461.1">
    <property type="protein sequence ID" value="ENSLAFP00000019011.1"/>
    <property type="gene ID" value="ENSLAFG00000017467.3"/>
</dbReference>
<evidence type="ECO:0000259" key="6">
    <source>
        <dbReference type="PROSITE" id="PS50835"/>
    </source>
</evidence>
<dbReference type="PROSITE" id="PS50835">
    <property type="entry name" value="IG_LIKE"/>
    <property type="match status" value="2"/>
</dbReference>
<proteinExistence type="inferred from homology"/>
<dbReference type="Proteomes" id="UP000007646">
    <property type="component" value="Unassembled WGS sequence"/>
</dbReference>
<feature type="domain" description="Ig-like" evidence="6">
    <location>
        <begin position="403"/>
        <end position="488"/>
    </location>
</feature>
<dbReference type="FunCoup" id="G3TTV3">
    <property type="interactions" value="65"/>
</dbReference>
<feature type="signal peptide" evidence="5">
    <location>
        <begin position="1"/>
        <end position="40"/>
    </location>
</feature>
<dbReference type="PANTHER" id="PTHR44427">
    <property type="entry name" value="CARCINOEMBRYONIC ANTIGEN-RELATED CELL ADHESION MOLECULE 19"/>
    <property type="match status" value="1"/>
</dbReference>
<evidence type="ECO:0000313" key="8">
    <source>
        <dbReference type="Proteomes" id="UP000007646"/>
    </source>
</evidence>
<dbReference type="InterPro" id="IPR007110">
    <property type="entry name" value="Ig-like_dom"/>
</dbReference>
<dbReference type="Gene3D" id="2.60.40.10">
    <property type="entry name" value="Immunoglobulins"/>
    <property type="match status" value="4"/>
</dbReference>
<dbReference type="CDD" id="cd05774">
    <property type="entry name" value="IgV_CEACAM_D1"/>
    <property type="match status" value="1"/>
</dbReference>
<dbReference type="InterPro" id="IPR013106">
    <property type="entry name" value="Ig_V-set"/>
</dbReference>
<dbReference type="CDD" id="cd05740">
    <property type="entry name" value="IgI_hCEACAM_2_4_6_like"/>
    <property type="match status" value="1"/>
</dbReference>
<dbReference type="GO" id="GO:0005886">
    <property type="term" value="C:plasma membrane"/>
    <property type="evidence" value="ECO:0007669"/>
    <property type="project" value="TreeGrafter"/>
</dbReference>
<dbReference type="InParanoid" id="G3TTV3"/>
<evidence type="ECO:0000256" key="2">
    <source>
        <dbReference type="ARBA" id="ARBA00023180"/>
    </source>
</evidence>
<dbReference type="AlphaFoldDB" id="G3TTV3"/>
<reference evidence="7" key="3">
    <citation type="submission" date="2025-09" db="UniProtKB">
        <authorList>
            <consortium name="Ensembl"/>
        </authorList>
    </citation>
    <scope>IDENTIFICATION</scope>
    <source>
        <strain evidence="7">Isolate ISIS603380</strain>
    </source>
</reference>
<reference evidence="7" key="2">
    <citation type="submission" date="2025-08" db="UniProtKB">
        <authorList>
            <consortium name="Ensembl"/>
        </authorList>
    </citation>
    <scope>IDENTIFICATION</scope>
    <source>
        <strain evidence="7">Isolate ISIS603380</strain>
    </source>
</reference>
<evidence type="ECO:0000256" key="5">
    <source>
        <dbReference type="SAM" id="SignalP"/>
    </source>
</evidence>
<dbReference type="InterPro" id="IPR013783">
    <property type="entry name" value="Ig-like_fold"/>
</dbReference>
<dbReference type="eggNOG" id="ENOG502S42Z">
    <property type="taxonomic scope" value="Eukaryota"/>
</dbReference>
<dbReference type="SUPFAM" id="SSF48726">
    <property type="entry name" value="Immunoglobulin"/>
    <property type="match status" value="4"/>
</dbReference>
<dbReference type="GO" id="GO:0007165">
    <property type="term" value="P:signal transduction"/>
    <property type="evidence" value="ECO:0007669"/>
    <property type="project" value="TreeGrafter"/>
</dbReference>
<keyword evidence="8" id="KW-1185">Reference proteome</keyword>
<comment type="similarity">
    <text evidence="4">Belongs to the immunoglobulin superfamily. CEA family.</text>
</comment>
<dbReference type="Pfam" id="PF13927">
    <property type="entry name" value="Ig_3"/>
    <property type="match status" value="1"/>
</dbReference>
<dbReference type="InterPro" id="IPR003598">
    <property type="entry name" value="Ig_sub2"/>
</dbReference>
<dbReference type="GO" id="GO:0009986">
    <property type="term" value="C:cell surface"/>
    <property type="evidence" value="ECO:0007669"/>
    <property type="project" value="TreeGrafter"/>
</dbReference>